<evidence type="ECO:0000256" key="2">
    <source>
        <dbReference type="ARBA" id="ARBA00007639"/>
    </source>
</evidence>
<dbReference type="EMBL" id="CP009285">
    <property type="protein sequence ID" value="AIQ57876.1"/>
    <property type="molecule type" value="Genomic_DNA"/>
</dbReference>
<keyword evidence="3" id="KW-0732">Signal</keyword>
<feature type="domain" description="Periplasmic binding protein" evidence="4">
    <location>
        <begin position="28"/>
        <end position="288"/>
    </location>
</feature>
<comment type="similarity">
    <text evidence="2">Belongs to the bacterial solute-binding protein 2 family.</text>
</comment>
<dbReference type="SUPFAM" id="SSF53822">
    <property type="entry name" value="Periplasmic binding protein-like I"/>
    <property type="match status" value="1"/>
</dbReference>
<reference evidence="5" key="1">
    <citation type="submission" date="2014-08" db="EMBL/GenBank/DDBJ databases">
        <title>Comparative genomics of the Paenibacillus odorifer group.</title>
        <authorList>
            <person name="den Bakker H.C."/>
            <person name="Tsai Y.-C.Y.-C."/>
            <person name="Martin N."/>
            <person name="Korlach J."/>
            <person name="Wiedmann M."/>
        </authorList>
    </citation>
    <scope>NUCLEOTIDE SEQUENCE [LARGE SCALE GENOMIC DNA]</scope>
    <source>
        <strain evidence="5">DSM 13188</strain>
    </source>
</reference>
<dbReference type="KEGG" id="pbd:PBOR_13745"/>
<dbReference type="Gene3D" id="3.40.50.2300">
    <property type="match status" value="2"/>
</dbReference>
<sequence length="315" mass="34592">MPHHSPAVNTGLLPPADRAMVKPIVLGFSQLGSESTWREANTASIREAAGEAGITLILKNAEQDQQQQFDAIRGFIRSDVDVIAIAPVVQTGWEPILLEIRQAGIPVIIVDRSVNVENSSLYVTFIGSDFYEEGVKAAKYVIDKMRHHSEAIHIAELQGTVGSTPSIDRGRGFRKMLGDKQNLRITMTAPADFTQSGGREVMKTFLQQPKEKWPRVLFAHNDDMAIGAVEAMKEAGIVPGSDIIIVSVDGTRRAFEQMAAGSINAVVECNPMLGPLLMQAVKEIMAGRTLPKRMVTPEDIYTQELAGREIENRKY</sequence>
<dbReference type="CDD" id="cd06309">
    <property type="entry name" value="PBP1_galactofuranose_YtfQ-like"/>
    <property type="match status" value="1"/>
</dbReference>
<gene>
    <name evidence="5" type="ORF">PBOR_13745</name>
</gene>
<dbReference type="PANTHER" id="PTHR46847:SF3">
    <property type="entry name" value="GALACTOFURANOSE-BINDING PROTEIN YTFQ"/>
    <property type="match status" value="1"/>
</dbReference>
<evidence type="ECO:0000313" key="5">
    <source>
        <dbReference type="EMBL" id="AIQ57876.1"/>
    </source>
</evidence>
<dbReference type="InterPro" id="IPR028082">
    <property type="entry name" value="Peripla_BP_I"/>
</dbReference>
<dbReference type="HOGENOM" id="CLU_037628_3_2_9"/>
<comment type="subcellular location">
    <subcellularLocation>
        <location evidence="1">Cell envelope</location>
    </subcellularLocation>
</comment>
<dbReference type="InterPro" id="IPR025997">
    <property type="entry name" value="SBP_2_dom"/>
</dbReference>
<evidence type="ECO:0000259" key="4">
    <source>
        <dbReference type="Pfam" id="PF13407"/>
    </source>
</evidence>
<dbReference type="Proteomes" id="UP000029518">
    <property type="component" value="Chromosome"/>
</dbReference>
<dbReference type="AlphaFoldDB" id="A0A089L8S6"/>
<protein>
    <submittedName>
        <fullName evidence="5">LacI family transcriptional regulator</fullName>
    </submittedName>
</protein>
<keyword evidence="6" id="KW-1185">Reference proteome</keyword>
<dbReference type="GO" id="GO:0030313">
    <property type="term" value="C:cell envelope"/>
    <property type="evidence" value="ECO:0007669"/>
    <property type="project" value="UniProtKB-SubCell"/>
</dbReference>
<dbReference type="Pfam" id="PF13407">
    <property type="entry name" value="Peripla_BP_4"/>
    <property type="match status" value="1"/>
</dbReference>
<accession>A0A089L8S6</accession>
<dbReference type="GO" id="GO:0030246">
    <property type="term" value="F:carbohydrate binding"/>
    <property type="evidence" value="ECO:0007669"/>
    <property type="project" value="UniProtKB-ARBA"/>
</dbReference>
<proteinExistence type="inferred from homology"/>
<evidence type="ECO:0000256" key="3">
    <source>
        <dbReference type="ARBA" id="ARBA00022729"/>
    </source>
</evidence>
<evidence type="ECO:0000313" key="6">
    <source>
        <dbReference type="Proteomes" id="UP000029518"/>
    </source>
</evidence>
<name>A0A089L8S6_PAEBO</name>
<dbReference type="PANTHER" id="PTHR46847">
    <property type="entry name" value="D-ALLOSE-BINDING PERIPLASMIC PROTEIN-RELATED"/>
    <property type="match status" value="1"/>
</dbReference>
<evidence type="ECO:0000256" key="1">
    <source>
        <dbReference type="ARBA" id="ARBA00004196"/>
    </source>
</evidence>
<organism evidence="5 6">
    <name type="scientific">Paenibacillus borealis</name>
    <dbReference type="NCBI Taxonomy" id="160799"/>
    <lineage>
        <taxon>Bacteria</taxon>
        <taxon>Bacillati</taxon>
        <taxon>Bacillota</taxon>
        <taxon>Bacilli</taxon>
        <taxon>Bacillales</taxon>
        <taxon>Paenibacillaceae</taxon>
        <taxon>Paenibacillus</taxon>
    </lineage>
</organism>